<dbReference type="InterPro" id="IPR058512">
    <property type="entry name" value="DUF8199"/>
</dbReference>
<dbReference type="Pfam" id="PF26622">
    <property type="entry name" value="DUF8199"/>
    <property type="match status" value="1"/>
</dbReference>
<keyword evidence="2" id="KW-1185">Reference proteome</keyword>
<dbReference type="NCBIfam" id="NF047658">
    <property type="entry name" value="HYC_CC_PP"/>
    <property type="match status" value="1"/>
</dbReference>
<comment type="caution">
    <text evidence="1">The sequence shown here is derived from an EMBL/GenBank/DDBJ whole genome shotgun (WGS) entry which is preliminary data.</text>
</comment>
<dbReference type="Proteomes" id="UP000619457">
    <property type="component" value="Unassembled WGS sequence"/>
</dbReference>
<evidence type="ECO:0000313" key="2">
    <source>
        <dbReference type="Proteomes" id="UP000619457"/>
    </source>
</evidence>
<dbReference type="EMBL" id="BMWX01000003">
    <property type="protein sequence ID" value="GGZ26436.1"/>
    <property type="molecule type" value="Genomic_DNA"/>
</dbReference>
<dbReference type="InterPro" id="IPR058060">
    <property type="entry name" value="HYC_CC_PP"/>
</dbReference>
<protein>
    <submittedName>
        <fullName evidence="1">Uncharacterized protein</fullName>
    </submittedName>
</protein>
<organism evidence="1 2">
    <name type="scientific">Echinicola pacifica</name>
    <dbReference type="NCBI Taxonomy" id="346377"/>
    <lineage>
        <taxon>Bacteria</taxon>
        <taxon>Pseudomonadati</taxon>
        <taxon>Bacteroidota</taxon>
        <taxon>Cytophagia</taxon>
        <taxon>Cytophagales</taxon>
        <taxon>Cyclobacteriaceae</taxon>
        <taxon>Echinicola</taxon>
    </lineage>
</organism>
<name>A0A918PZC7_9BACT</name>
<sequence length="129" mass="14858">MKRKLIHILLLTLYLCFNAGLSYSMHYCGEQFQKINVFSSQESCCDGEESMDDCCNDVSNHELNESNQNTSKLLSLQFIPKLLPLFQVAFSDFYQLFAIAEEEGHFYTFEEQSGPPAVPIYLRNQLLLI</sequence>
<proteinExistence type="predicted"/>
<dbReference type="AlphaFoldDB" id="A0A918PZC7"/>
<reference evidence="1" key="2">
    <citation type="submission" date="2020-09" db="EMBL/GenBank/DDBJ databases">
        <authorList>
            <person name="Sun Q."/>
            <person name="Kim S."/>
        </authorList>
    </citation>
    <scope>NUCLEOTIDE SEQUENCE</scope>
    <source>
        <strain evidence="1">KCTC 12368</strain>
    </source>
</reference>
<reference evidence="1" key="1">
    <citation type="journal article" date="2014" name="Int. J. Syst. Evol. Microbiol.">
        <title>Complete genome sequence of Corynebacterium casei LMG S-19264T (=DSM 44701T), isolated from a smear-ripened cheese.</title>
        <authorList>
            <consortium name="US DOE Joint Genome Institute (JGI-PGF)"/>
            <person name="Walter F."/>
            <person name="Albersmeier A."/>
            <person name="Kalinowski J."/>
            <person name="Ruckert C."/>
        </authorList>
    </citation>
    <scope>NUCLEOTIDE SEQUENCE</scope>
    <source>
        <strain evidence="1">KCTC 12368</strain>
    </source>
</reference>
<dbReference type="RefSeq" id="WP_018473210.1">
    <property type="nucleotide sequence ID" value="NZ_BMWX01000003.1"/>
</dbReference>
<evidence type="ECO:0000313" key="1">
    <source>
        <dbReference type="EMBL" id="GGZ26436.1"/>
    </source>
</evidence>
<accession>A0A918PZC7</accession>
<gene>
    <name evidence="1" type="ORF">GCM10007049_18890</name>
</gene>